<comment type="caution">
    <text evidence="9">The sequence shown here is derived from an EMBL/GenBank/DDBJ whole genome shotgun (WGS) entry which is preliminary data.</text>
</comment>
<dbReference type="Pfam" id="PF01642">
    <property type="entry name" value="MM_CoA_mutase"/>
    <property type="match status" value="1"/>
</dbReference>
<evidence type="ECO:0000313" key="10">
    <source>
        <dbReference type="Proteomes" id="UP001596170"/>
    </source>
</evidence>
<evidence type="ECO:0000256" key="7">
    <source>
        <dbReference type="ARBA" id="ARBA00023285"/>
    </source>
</evidence>
<dbReference type="EC" id="5.4.99.2" evidence="3"/>
<evidence type="ECO:0000256" key="3">
    <source>
        <dbReference type="ARBA" id="ARBA00012398"/>
    </source>
</evidence>
<dbReference type="InterPro" id="IPR006158">
    <property type="entry name" value="Cobalamin-bd"/>
</dbReference>
<dbReference type="CDD" id="cd02071">
    <property type="entry name" value="MM_CoA_mut_B12_BD"/>
    <property type="match status" value="1"/>
</dbReference>
<evidence type="ECO:0000313" key="9">
    <source>
        <dbReference type="EMBL" id="MFC6039943.1"/>
    </source>
</evidence>
<dbReference type="CDD" id="cd03679">
    <property type="entry name" value="MM_CoA_mutase_alpha_like"/>
    <property type="match status" value="1"/>
</dbReference>
<dbReference type="RefSeq" id="WP_377734149.1">
    <property type="nucleotide sequence ID" value="NZ_JBHSRI010000018.1"/>
</dbReference>
<evidence type="ECO:0000259" key="8">
    <source>
        <dbReference type="PROSITE" id="PS51332"/>
    </source>
</evidence>
<dbReference type="Proteomes" id="UP001596170">
    <property type="component" value="Unassembled WGS sequence"/>
</dbReference>
<dbReference type="Gene3D" id="3.20.20.240">
    <property type="entry name" value="Methylmalonyl-CoA mutase"/>
    <property type="match status" value="1"/>
</dbReference>
<dbReference type="InterPro" id="IPR006099">
    <property type="entry name" value="MeMalonylCoA_mutase_a/b_cat"/>
</dbReference>
<dbReference type="GO" id="GO:0004494">
    <property type="term" value="F:methylmalonyl-CoA mutase activity"/>
    <property type="evidence" value="ECO:0007669"/>
    <property type="project" value="UniProtKB-EC"/>
</dbReference>
<evidence type="ECO:0000256" key="1">
    <source>
        <dbReference type="ARBA" id="ARBA00001922"/>
    </source>
</evidence>
<organism evidence="9 10">
    <name type="scientific">Paenisporosarcina macmurdoensis</name>
    <dbReference type="NCBI Taxonomy" id="212659"/>
    <lineage>
        <taxon>Bacteria</taxon>
        <taxon>Bacillati</taxon>
        <taxon>Bacillota</taxon>
        <taxon>Bacilli</taxon>
        <taxon>Bacillales</taxon>
        <taxon>Caryophanaceae</taxon>
        <taxon>Paenisporosarcina</taxon>
    </lineage>
</organism>
<comment type="cofactor">
    <cofactor evidence="1">
        <name>adenosylcob(III)alamin</name>
        <dbReference type="ChEBI" id="CHEBI:18408"/>
    </cofactor>
</comment>
<keyword evidence="6 9" id="KW-0413">Isomerase</keyword>
<dbReference type="SUPFAM" id="SSF52242">
    <property type="entry name" value="Cobalamin (vitamin B12)-binding domain"/>
    <property type="match status" value="1"/>
</dbReference>
<protein>
    <recommendedName>
        <fullName evidence="3">methylmalonyl-CoA mutase</fullName>
        <ecNumber evidence="3">5.4.99.2</ecNumber>
    </recommendedName>
</protein>
<evidence type="ECO:0000256" key="6">
    <source>
        <dbReference type="ARBA" id="ARBA00023235"/>
    </source>
</evidence>
<feature type="domain" description="B12-binding" evidence="8">
    <location>
        <begin position="581"/>
        <end position="713"/>
    </location>
</feature>
<dbReference type="PROSITE" id="PS51332">
    <property type="entry name" value="B12_BINDING"/>
    <property type="match status" value="1"/>
</dbReference>
<dbReference type="InterPro" id="IPR036724">
    <property type="entry name" value="Cobalamin-bd_sf"/>
</dbReference>
<comment type="similarity">
    <text evidence="2">Belongs to the methylmalonyl-CoA mutase family.</text>
</comment>
<keyword evidence="7" id="KW-0170">Cobalt</keyword>
<name>A0ABW1L876_9BACL</name>
<dbReference type="PROSITE" id="PS00544">
    <property type="entry name" value="METMALONYL_COA_MUTASE"/>
    <property type="match status" value="1"/>
</dbReference>
<gene>
    <name evidence="9" type="primary">scpA</name>
    <name evidence="9" type="ORF">ACFPYN_10970</name>
</gene>
<dbReference type="NCBIfam" id="TIGR00641">
    <property type="entry name" value="acid_CoA_mut_N"/>
    <property type="match status" value="1"/>
</dbReference>
<dbReference type="PANTHER" id="PTHR48101:SF4">
    <property type="entry name" value="METHYLMALONYL-COA MUTASE, MITOCHONDRIAL"/>
    <property type="match status" value="1"/>
</dbReference>
<dbReference type="InterPro" id="IPR016176">
    <property type="entry name" value="Cbl-dep_enz_cat"/>
</dbReference>
<evidence type="ECO:0000256" key="5">
    <source>
        <dbReference type="ARBA" id="ARBA00022723"/>
    </source>
</evidence>
<accession>A0ABW1L876</accession>
<keyword evidence="5" id="KW-0479">Metal-binding</keyword>
<dbReference type="NCBIfam" id="TIGR00640">
    <property type="entry name" value="acid_CoA_mut_C"/>
    <property type="match status" value="1"/>
</dbReference>
<dbReference type="PANTHER" id="PTHR48101">
    <property type="entry name" value="METHYLMALONYL-COA MUTASE, MITOCHONDRIAL-RELATED"/>
    <property type="match status" value="1"/>
</dbReference>
<proteinExistence type="inferred from homology"/>
<dbReference type="SUPFAM" id="SSF51703">
    <property type="entry name" value="Cobalamin (vitamin B12)-dependent enzymes"/>
    <property type="match status" value="1"/>
</dbReference>
<keyword evidence="4" id="KW-0846">Cobalamin</keyword>
<reference evidence="10" key="1">
    <citation type="journal article" date="2019" name="Int. J. Syst. Evol. Microbiol.">
        <title>The Global Catalogue of Microorganisms (GCM) 10K type strain sequencing project: providing services to taxonomists for standard genome sequencing and annotation.</title>
        <authorList>
            <consortium name="The Broad Institute Genomics Platform"/>
            <consortium name="The Broad Institute Genome Sequencing Center for Infectious Disease"/>
            <person name="Wu L."/>
            <person name="Ma J."/>
        </authorList>
    </citation>
    <scope>NUCLEOTIDE SEQUENCE [LARGE SCALE GENOMIC DNA]</scope>
    <source>
        <strain evidence="10">CCUG 54527</strain>
    </source>
</reference>
<keyword evidence="10" id="KW-1185">Reference proteome</keyword>
<dbReference type="InterPro" id="IPR006159">
    <property type="entry name" value="Acid_CoA_mut_C"/>
</dbReference>
<evidence type="ECO:0000256" key="4">
    <source>
        <dbReference type="ARBA" id="ARBA00022628"/>
    </source>
</evidence>
<dbReference type="Gene3D" id="3.40.50.280">
    <property type="entry name" value="Cobalamin-binding domain"/>
    <property type="match status" value="1"/>
</dbReference>
<dbReference type="NCBIfam" id="NF006944">
    <property type="entry name" value="PRK09426.1"/>
    <property type="match status" value="1"/>
</dbReference>
<sequence>MKPNFKAVQLESIVSQEKNSSTTEQSFLTNEGIRLNSRYAKEDVESLEHLSDFPGIAPHTRGPYPTMYVSRPWTVRQYAGFSTAEESNAFYRRNLAMGQKGLSVAFDLATHRGYDSDHPRVTGDVGKAGVAIDSIEDMKILFNGIPLDQMSVSMTMNGAVLPILAFYIVTAEEQGVSPEQLAGTIQNDILKEYMVRNTYIYPPKMSMKIIADIFEYTSKFMPKFNSISISGYHMQEAGATADIELAYTLADGLEYVRTGLQAGIDIDSFAPRLSFFWAIGMNYFMEVAKMRAARRIWAQMMQTFEPKNPKSLALRTHSQTSGWSLTEQDPFNNVTRTLIEANASAMGHTQSLHTNALDEAIALPTDFSARIARNTQLFLQEETMMTKVIDPWGGSYAVEKLTDELMQKAWALIEEIEELGGMAKAIETGLPKMKIEEAAAKKQAQIDSGKEIIIGVNKFRLSEEDPIDILNIDNTVVRQTQIDRIEKMKQSRKDNDVKLALTALTKAAESGEENLLACAVQAARVRATLGEISDAIENVSGRHKAVIRSVSGVYSSNFSNDEEIKAVKDMTEDFKENEGRRPRILIAKMGQDGHDRGAKVIATAFADLGFDVDIGPLFQTPEETSRQAAENDVHVIGVSSLAAGHMTLVPALQSELKKMGREDILIVVGGVIPAQDYAFLRENGASAIFGPGTVIPVAAAKVIEEIYRRLGYEEVKE</sequence>
<dbReference type="InterPro" id="IPR058549">
    <property type="entry name" value="MeMalonylCoA_mutase_a/b_site"/>
</dbReference>
<dbReference type="InterPro" id="IPR006098">
    <property type="entry name" value="MMCoA_mutase_a_cat"/>
</dbReference>
<dbReference type="Pfam" id="PF02310">
    <property type="entry name" value="B12-binding"/>
    <property type="match status" value="1"/>
</dbReference>
<dbReference type="EMBL" id="JBHSRI010000018">
    <property type="protein sequence ID" value="MFC6039943.1"/>
    <property type="molecule type" value="Genomic_DNA"/>
</dbReference>
<evidence type="ECO:0000256" key="2">
    <source>
        <dbReference type="ARBA" id="ARBA00008465"/>
    </source>
</evidence>